<evidence type="ECO:0000256" key="1">
    <source>
        <dbReference type="SAM" id="MobiDB-lite"/>
    </source>
</evidence>
<feature type="transmembrane region" description="Helical" evidence="2">
    <location>
        <begin position="88"/>
        <end position="107"/>
    </location>
</feature>
<comment type="caution">
    <text evidence="3">The sequence shown here is derived from an EMBL/GenBank/DDBJ whole genome shotgun (WGS) entry which is preliminary data.</text>
</comment>
<sequence length="353" mass="39984">MPTANLDPKSSPTPSPNINQPLTTHPAKPSGWQLAYDIIMMVAIVLDLLLMGFDTLMLSSFMAKIASWLGFVDSIVSYQQGWHEPLKVAGGLFTIFLVAELVVRWLIAIVQKRYYRWFFFPFVHWYEVLGCAPQLRALRLLRVGVIGYRLHELGYKVLPASWLATIKFYYQMIMEEISDRVILTAIDNIRTEISNADGHLVKNIIDKHRDDIQKVIVEVLQQEATPLLQSTPDHPAIFAKPLAKQVGLAIQQALTDTPELHRILRLIPIAGSIIENQMHSIGQHIGENLTLILTTNLTKPQTLTLMYEEIAKSLVQIDVTSPALEKLVSDIIDDSLTSLANQVRIQQWKHQIR</sequence>
<keyword evidence="2" id="KW-1133">Transmembrane helix</keyword>
<proteinExistence type="predicted"/>
<reference evidence="3 4" key="1">
    <citation type="submission" date="2017-12" db="EMBL/GenBank/DDBJ databases">
        <title>Phylogenetic diversity of female urinary microbiome.</title>
        <authorList>
            <person name="Thomas-White K."/>
            <person name="Wolfe A.J."/>
        </authorList>
    </citation>
    <scope>NUCLEOTIDE SEQUENCE [LARGE SCALE GENOMIC DNA]</scope>
    <source>
        <strain evidence="3 4">UMB0416</strain>
    </source>
</reference>
<dbReference type="RefSeq" id="WP_101964014.1">
    <property type="nucleotide sequence ID" value="NZ_PKJS01000004.1"/>
</dbReference>
<evidence type="ECO:0000313" key="4">
    <source>
        <dbReference type="Proteomes" id="UP000234914"/>
    </source>
</evidence>
<evidence type="ECO:0000256" key="2">
    <source>
        <dbReference type="SAM" id="Phobius"/>
    </source>
</evidence>
<evidence type="ECO:0008006" key="5">
    <source>
        <dbReference type="Google" id="ProtNLM"/>
    </source>
</evidence>
<dbReference type="Proteomes" id="UP000234914">
    <property type="component" value="Unassembled WGS sequence"/>
</dbReference>
<name>A0A2I1RJK9_FAUOS</name>
<accession>A0A2I1RJK9</accession>
<feature type="transmembrane region" description="Helical" evidence="2">
    <location>
        <begin position="34"/>
        <end position="53"/>
    </location>
</feature>
<dbReference type="AlphaFoldDB" id="A0A2I1RJK9"/>
<dbReference type="EMBL" id="PKJS01000004">
    <property type="protein sequence ID" value="PKZ69298.1"/>
    <property type="molecule type" value="Genomic_DNA"/>
</dbReference>
<gene>
    <name evidence="3" type="ORF">CYJ96_03990</name>
</gene>
<organism evidence="3 4">
    <name type="scientific">Faucicola osloensis</name>
    <name type="common">Moraxella osloensis</name>
    <dbReference type="NCBI Taxonomy" id="34062"/>
    <lineage>
        <taxon>Bacteria</taxon>
        <taxon>Pseudomonadati</taxon>
        <taxon>Pseudomonadota</taxon>
        <taxon>Gammaproteobacteria</taxon>
        <taxon>Moraxellales</taxon>
        <taxon>Moraxellaceae</taxon>
        <taxon>Faucicola</taxon>
    </lineage>
</organism>
<feature type="region of interest" description="Disordered" evidence="1">
    <location>
        <begin position="1"/>
        <end position="24"/>
    </location>
</feature>
<keyword evidence="2" id="KW-0812">Transmembrane</keyword>
<evidence type="ECO:0000313" key="3">
    <source>
        <dbReference type="EMBL" id="PKZ69298.1"/>
    </source>
</evidence>
<feature type="compositionally biased region" description="Polar residues" evidence="1">
    <location>
        <begin position="8"/>
        <end position="23"/>
    </location>
</feature>
<keyword evidence="2" id="KW-0472">Membrane</keyword>
<protein>
    <recommendedName>
        <fullName evidence="5">Preprotein translocase subunit SecA</fullName>
    </recommendedName>
</protein>